<dbReference type="OrthoDB" id="132546at2157"/>
<dbReference type="STRING" id="671065.MetMK1DRAFT_00000710"/>
<accession>H2C0K0</accession>
<evidence type="ECO:0000259" key="1">
    <source>
        <dbReference type="Pfam" id="PF00534"/>
    </source>
</evidence>
<feature type="domain" description="Glycosyl transferase family 1" evidence="1">
    <location>
        <begin position="186"/>
        <end position="326"/>
    </location>
</feature>
<keyword evidence="4" id="KW-1185">Reference proteome</keyword>
<evidence type="ECO:0000313" key="4">
    <source>
        <dbReference type="Proteomes" id="UP000003980"/>
    </source>
</evidence>
<dbReference type="CDD" id="cd03801">
    <property type="entry name" value="GT4_PimA-like"/>
    <property type="match status" value="1"/>
</dbReference>
<dbReference type="Gene3D" id="3.40.50.2000">
    <property type="entry name" value="Glycogen Phosphorylase B"/>
    <property type="match status" value="2"/>
</dbReference>
<feature type="domain" description="Glycosyltransferase subfamily 4-like N-terminal" evidence="2">
    <location>
        <begin position="14"/>
        <end position="177"/>
    </location>
</feature>
<dbReference type="Pfam" id="PF13439">
    <property type="entry name" value="Glyco_transf_4"/>
    <property type="match status" value="1"/>
</dbReference>
<dbReference type="AlphaFoldDB" id="H2C0K0"/>
<dbReference type="InterPro" id="IPR028098">
    <property type="entry name" value="Glyco_trans_4-like_N"/>
</dbReference>
<keyword evidence="3" id="KW-0808">Transferase</keyword>
<proteinExistence type="predicted"/>
<dbReference type="InterPro" id="IPR050194">
    <property type="entry name" value="Glycosyltransferase_grp1"/>
</dbReference>
<dbReference type="eggNOG" id="arCOG01403">
    <property type="taxonomic scope" value="Archaea"/>
</dbReference>
<dbReference type="HOGENOM" id="CLU_009583_2_2_2"/>
<dbReference type="Proteomes" id="UP000003980">
    <property type="component" value="Unassembled WGS sequence"/>
</dbReference>
<dbReference type="PANTHER" id="PTHR45947">
    <property type="entry name" value="SULFOQUINOVOSYL TRANSFERASE SQD2"/>
    <property type="match status" value="1"/>
</dbReference>
<dbReference type="EMBL" id="JH597755">
    <property type="protein sequence ID" value="EHP71262.1"/>
    <property type="molecule type" value="Genomic_DNA"/>
</dbReference>
<dbReference type="Pfam" id="PF00534">
    <property type="entry name" value="Glycos_transf_1"/>
    <property type="match status" value="1"/>
</dbReference>
<reference evidence="3 4" key="1">
    <citation type="submission" date="2012-01" db="EMBL/GenBank/DDBJ databases">
        <title>Improved High-Quality Draft sequence of Metallosphaera yellowstonensis MK1.</title>
        <authorList>
            <consortium name="US DOE Joint Genome Institute"/>
            <person name="Lucas S."/>
            <person name="Han J."/>
            <person name="Cheng J.-F."/>
            <person name="Goodwin L."/>
            <person name="Pitluck S."/>
            <person name="Peters L."/>
            <person name="Teshima H."/>
            <person name="Detter J.C."/>
            <person name="Han C."/>
            <person name="Tapia R."/>
            <person name="Land M."/>
            <person name="Hauser L."/>
            <person name="Kyrpides N."/>
            <person name="Kozubal M."/>
            <person name="Macur R.E."/>
            <person name="Jay Z."/>
            <person name="Inskeep W."/>
            <person name="Woyke T."/>
        </authorList>
    </citation>
    <scope>NUCLEOTIDE SEQUENCE [LARGE SCALE GENOMIC DNA]</scope>
    <source>
        <strain evidence="3 4">MK1</strain>
    </source>
</reference>
<dbReference type="SUPFAM" id="SSF53756">
    <property type="entry name" value="UDP-Glycosyltransferase/glycogen phosphorylase"/>
    <property type="match status" value="1"/>
</dbReference>
<protein>
    <submittedName>
        <fullName evidence="3">Glycosyltransferase</fullName>
    </submittedName>
</protein>
<organism evidence="3 4">
    <name type="scientific">Metallosphaera yellowstonensis MK1</name>
    <dbReference type="NCBI Taxonomy" id="671065"/>
    <lineage>
        <taxon>Archaea</taxon>
        <taxon>Thermoproteota</taxon>
        <taxon>Thermoprotei</taxon>
        <taxon>Sulfolobales</taxon>
        <taxon>Sulfolobaceae</taxon>
        <taxon>Metallosphaera</taxon>
    </lineage>
</organism>
<gene>
    <name evidence="3" type="ORF">MetMK1DRAFT_00000710</name>
</gene>
<dbReference type="GO" id="GO:0016757">
    <property type="term" value="F:glycosyltransferase activity"/>
    <property type="evidence" value="ECO:0007669"/>
    <property type="project" value="InterPro"/>
</dbReference>
<evidence type="ECO:0000259" key="2">
    <source>
        <dbReference type="Pfam" id="PF13439"/>
    </source>
</evidence>
<dbReference type="PANTHER" id="PTHR45947:SF3">
    <property type="entry name" value="SULFOQUINOVOSYL TRANSFERASE SQD2"/>
    <property type="match status" value="1"/>
</dbReference>
<sequence length="362" mass="41263">MKVVQVAPFYYPVMGGVEKVVKDLSEFLSSRGFEVVVITYNRDRRGVSKFKHFEELNGIKILRIRPKLTWSHGSYSPELVTKVKESRADIVHVHVWRHPHVFQIAKMEGIIKVLHPHSPFYSLKQSGIINWTYYRIVDTLFRNTIRQYKLISITPFEKIKLERKFKVQSKLIPNGVDDLFFSISKRGDEHYLYLGRLSREKNVVSLLKAYELSGTDRPLILAGPDNGLGKRITKLVYKRKLNVKYVGQVDDATKIELLRRSRAVINPSPYEGLGLTLLEGEAMGIPSIIVGHGGQEFASPPGVSSIRTEDSPEALAEGLRSMEDDVIHSKLSAGARSWAENFKLSVVLPMYLEFYSNLYQRA</sequence>
<name>H2C0K0_9CREN</name>
<dbReference type="InterPro" id="IPR001296">
    <property type="entry name" value="Glyco_trans_1"/>
</dbReference>
<evidence type="ECO:0000313" key="3">
    <source>
        <dbReference type="EMBL" id="EHP71262.1"/>
    </source>
</evidence>